<reference evidence="2 3" key="1">
    <citation type="submission" date="2019-12" db="EMBL/GenBank/DDBJ databases">
        <title>Hymenobacter sp. HMF4947 Genome sequencing and assembly.</title>
        <authorList>
            <person name="Kang H."/>
            <person name="Cha I."/>
            <person name="Kim H."/>
            <person name="Joh K."/>
        </authorList>
    </citation>
    <scope>NUCLEOTIDE SEQUENCE [LARGE SCALE GENOMIC DNA]</scope>
    <source>
        <strain evidence="2 3">HMF4947</strain>
    </source>
</reference>
<accession>A0A7K1TL54</accession>
<keyword evidence="1" id="KW-1133">Transmembrane helix</keyword>
<protein>
    <submittedName>
        <fullName evidence="2">Uncharacterized protein</fullName>
    </submittedName>
</protein>
<keyword evidence="3" id="KW-1185">Reference proteome</keyword>
<gene>
    <name evidence="2" type="ORF">GO988_22455</name>
</gene>
<dbReference type="AlphaFoldDB" id="A0A7K1TL54"/>
<evidence type="ECO:0000313" key="2">
    <source>
        <dbReference type="EMBL" id="MVN79103.1"/>
    </source>
</evidence>
<evidence type="ECO:0000256" key="1">
    <source>
        <dbReference type="SAM" id="Phobius"/>
    </source>
</evidence>
<organism evidence="2 3">
    <name type="scientific">Hymenobacter ginkgonis</name>
    <dbReference type="NCBI Taxonomy" id="2682976"/>
    <lineage>
        <taxon>Bacteria</taxon>
        <taxon>Pseudomonadati</taxon>
        <taxon>Bacteroidota</taxon>
        <taxon>Cytophagia</taxon>
        <taxon>Cytophagales</taxon>
        <taxon>Hymenobacteraceae</taxon>
        <taxon>Hymenobacter</taxon>
    </lineage>
</organism>
<comment type="caution">
    <text evidence="2">The sequence shown here is derived from an EMBL/GenBank/DDBJ whole genome shotgun (WGS) entry which is preliminary data.</text>
</comment>
<dbReference type="RefSeq" id="WP_157569819.1">
    <property type="nucleotide sequence ID" value="NZ_WQKZ01000009.1"/>
</dbReference>
<name>A0A7K1TL54_9BACT</name>
<feature type="transmembrane region" description="Helical" evidence="1">
    <location>
        <begin position="27"/>
        <end position="44"/>
    </location>
</feature>
<sequence length="49" mass="5545">MNKFLFFLIAAAYLLSPFGPTWGPRLVGLGVILVVFNFFVKAVPKRPYQ</sequence>
<keyword evidence="1" id="KW-0812">Transmembrane</keyword>
<dbReference type="EMBL" id="WQKZ01000009">
    <property type="protein sequence ID" value="MVN79103.1"/>
    <property type="molecule type" value="Genomic_DNA"/>
</dbReference>
<keyword evidence="1" id="KW-0472">Membrane</keyword>
<proteinExistence type="predicted"/>
<dbReference type="Proteomes" id="UP000441336">
    <property type="component" value="Unassembled WGS sequence"/>
</dbReference>
<evidence type="ECO:0000313" key="3">
    <source>
        <dbReference type="Proteomes" id="UP000441336"/>
    </source>
</evidence>